<dbReference type="InterPro" id="IPR015168">
    <property type="entry name" value="SsuA/THI5"/>
</dbReference>
<evidence type="ECO:0000313" key="4">
    <source>
        <dbReference type="Proteomes" id="UP000199548"/>
    </source>
</evidence>
<dbReference type="Gene3D" id="3.40.190.10">
    <property type="entry name" value="Periplasmic binding protein-like II"/>
    <property type="match status" value="2"/>
</dbReference>
<dbReference type="PANTHER" id="PTHR30024:SF21">
    <property type="entry name" value="ABC TRANSPORTER SUBSTRATE-BINDING PROTEIN"/>
    <property type="match status" value="1"/>
</dbReference>
<protein>
    <submittedName>
        <fullName evidence="3">NitT/TauT family transport system substrate-binding protein</fullName>
    </submittedName>
</protein>
<proteinExistence type="predicted"/>
<dbReference type="EMBL" id="FOQU01000016">
    <property type="protein sequence ID" value="SFK02801.1"/>
    <property type="molecule type" value="Genomic_DNA"/>
</dbReference>
<dbReference type="Pfam" id="PF09084">
    <property type="entry name" value="NMT1"/>
    <property type="match status" value="1"/>
</dbReference>
<feature type="signal peptide" evidence="1">
    <location>
        <begin position="1"/>
        <end position="30"/>
    </location>
</feature>
<feature type="domain" description="SsuA/THI5-like" evidence="2">
    <location>
        <begin position="46"/>
        <end position="255"/>
    </location>
</feature>
<name>A0A1I3W8M6_9BURK</name>
<evidence type="ECO:0000259" key="2">
    <source>
        <dbReference type="Pfam" id="PF09084"/>
    </source>
</evidence>
<evidence type="ECO:0000313" key="3">
    <source>
        <dbReference type="EMBL" id="SFK02801.1"/>
    </source>
</evidence>
<dbReference type="RefSeq" id="WP_091020489.1">
    <property type="nucleotide sequence ID" value="NZ_CP041745.1"/>
</dbReference>
<organism evidence="3 4">
    <name type="scientific">Paraburkholderia megapolitana</name>
    <dbReference type="NCBI Taxonomy" id="420953"/>
    <lineage>
        <taxon>Bacteria</taxon>
        <taxon>Pseudomonadati</taxon>
        <taxon>Pseudomonadota</taxon>
        <taxon>Betaproteobacteria</taxon>
        <taxon>Burkholderiales</taxon>
        <taxon>Burkholderiaceae</taxon>
        <taxon>Paraburkholderia</taxon>
    </lineage>
</organism>
<dbReference type="SUPFAM" id="SSF53850">
    <property type="entry name" value="Periplasmic binding protein-like II"/>
    <property type="match status" value="1"/>
</dbReference>
<dbReference type="AlphaFoldDB" id="A0A1I3W8M6"/>
<gene>
    <name evidence="3" type="ORF">SAMN05192543_11648</name>
</gene>
<keyword evidence="1" id="KW-0732">Signal</keyword>
<reference evidence="3 4" key="1">
    <citation type="submission" date="2016-10" db="EMBL/GenBank/DDBJ databases">
        <authorList>
            <person name="de Groot N.N."/>
        </authorList>
    </citation>
    <scope>NUCLEOTIDE SEQUENCE [LARGE SCALE GENOMIC DNA]</scope>
    <source>
        <strain evidence="3 4">LMG 23650</strain>
    </source>
</reference>
<accession>A0A1I3W8M6</accession>
<sequence>MKCFLKRVCATFGASLVMAAGALHGSAAHADEISVTQWGSSLYGLPYAVAMDKGLFKKAGVDITGILTSGGGGTTVRNILASKTPYGEVAVAAALAAQRQGLDLVIVNVGTRSVAEASMVTMPNSNVHSVADLAGKKVAITSPKGVSEMLLLMVLKAKGVDADKVQRVASGGYVNGLTMLEQGAVAGAVLIEPLSIIRKDKYRTVYRAGDILQPMTTSVGITTREFAKSHPDELRAIIAGRRAGVDATYADPAGAAKLLETSFKLTPDVAREAVDNMVKSHMWSTGEFDRAELDRMTDGLKLIGELNGDVDWSKLVDTSFLPADLKARSKL</sequence>
<keyword evidence="4" id="KW-1185">Reference proteome</keyword>
<feature type="chain" id="PRO_5011435926" evidence="1">
    <location>
        <begin position="31"/>
        <end position="331"/>
    </location>
</feature>
<dbReference type="STRING" id="420953.SAMN05192543_11648"/>
<dbReference type="PANTHER" id="PTHR30024">
    <property type="entry name" value="ALIPHATIC SULFONATES-BINDING PROTEIN-RELATED"/>
    <property type="match status" value="1"/>
</dbReference>
<evidence type="ECO:0000256" key="1">
    <source>
        <dbReference type="SAM" id="SignalP"/>
    </source>
</evidence>
<dbReference type="OrthoDB" id="6809574at2"/>
<dbReference type="Proteomes" id="UP000199548">
    <property type="component" value="Unassembled WGS sequence"/>
</dbReference>